<keyword evidence="8" id="KW-1185">Reference proteome</keyword>
<comment type="subcellular location">
    <subcellularLocation>
        <location evidence="1">Membrane</location>
        <topology evidence="1">Multi-pass membrane protein</topology>
    </subcellularLocation>
</comment>
<dbReference type="AlphaFoldDB" id="A0A0N7L9U4"/>
<feature type="transmembrane region" description="Helical" evidence="5">
    <location>
        <begin position="153"/>
        <end position="177"/>
    </location>
</feature>
<dbReference type="CDD" id="cd17364">
    <property type="entry name" value="MFS_PhT"/>
    <property type="match status" value="1"/>
</dbReference>
<proteinExistence type="predicted"/>
<feature type="transmembrane region" description="Helical" evidence="5">
    <location>
        <begin position="38"/>
        <end position="63"/>
    </location>
</feature>
<feature type="domain" description="Major facilitator superfamily (MFS) profile" evidence="6">
    <location>
        <begin position="1"/>
        <end position="492"/>
    </location>
</feature>
<sequence>MAFGNDLDAYQGASTSLALVEKSRARSFLGLSWGEAKLLVIAGVGFFMDAYDLFIINMIYAILLRTYKEFKVPQTDRGAPLSNITWGLDGGVLKASANIGNVFGQIIFGFLGVGVTAWMTAFRFIMGIGIGGDYPMSATIVSDRSHAHKRGTLLALIFSNQGWGNLVGAIAAVVVIAAYKGPVTAGDTHKLSGAWRILQGLALIPAFGVLYFRLTLVESTRFTQARQIQDDPELLAKASAAGVVVGESDSDEELAKKGGDTPVAAENQAVGLKFATVGKKPHNEFFEYFSEWRHLRVLLGTILGWFLVDITFYGINLNQSVILQAIGFTTGSTWSKLMKVATGNLIITVAGFLPGYFFTAALIEVIGRKPIQLIGFAMNALFFGILGGKFDEYKAHTNQIFPLFVFLQFFFNFGANATTFIIPAEAFPTRVRASAHGLSAACGKLGAILASLGFSVLADPKKSIGQEKVFWIFFAISILGFIVTVLLVPETKGYDADEVDRKELAEKRGLGAETNPNLHSL</sequence>
<keyword evidence="3 5" id="KW-1133">Transmembrane helix</keyword>
<dbReference type="Gene3D" id="1.20.1250.20">
    <property type="entry name" value="MFS general substrate transporter like domains"/>
    <property type="match status" value="2"/>
</dbReference>
<dbReference type="InterPro" id="IPR020846">
    <property type="entry name" value="MFS_dom"/>
</dbReference>
<protein>
    <submittedName>
        <fullName evidence="7">Inorganic phosphate transporter</fullName>
    </submittedName>
</protein>
<evidence type="ECO:0000256" key="3">
    <source>
        <dbReference type="ARBA" id="ARBA00022989"/>
    </source>
</evidence>
<dbReference type="EMBL" id="CCYA01000248">
    <property type="protein sequence ID" value="CEH14754.1"/>
    <property type="molecule type" value="Genomic_DNA"/>
</dbReference>
<feature type="transmembrane region" description="Helical" evidence="5">
    <location>
        <begin position="345"/>
        <end position="365"/>
    </location>
</feature>
<evidence type="ECO:0000259" key="6">
    <source>
        <dbReference type="PROSITE" id="PS50850"/>
    </source>
</evidence>
<dbReference type="SUPFAM" id="SSF103473">
    <property type="entry name" value="MFS general substrate transporter"/>
    <property type="match status" value="1"/>
</dbReference>
<dbReference type="InterPro" id="IPR036259">
    <property type="entry name" value="MFS_trans_sf"/>
</dbReference>
<evidence type="ECO:0000256" key="4">
    <source>
        <dbReference type="ARBA" id="ARBA00023136"/>
    </source>
</evidence>
<dbReference type="STRING" id="401625.A0A0N7L9U4"/>
<evidence type="ECO:0000313" key="8">
    <source>
        <dbReference type="Proteomes" id="UP000054845"/>
    </source>
</evidence>
<evidence type="ECO:0000256" key="1">
    <source>
        <dbReference type="ARBA" id="ARBA00004141"/>
    </source>
</evidence>
<dbReference type="PROSITE" id="PS50850">
    <property type="entry name" value="MFS"/>
    <property type="match status" value="1"/>
</dbReference>
<dbReference type="InterPro" id="IPR005828">
    <property type="entry name" value="MFS_sugar_transport-like"/>
</dbReference>
<reference evidence="7 8" key="1">
    <citation type="submission" date="2014-09" db="EMBL/GenBank/DDBJ databases">
        <authorList>
            <person name="Magalhaes I.L.F."/>
            <person name="Oliveira U."/>
            <person name="Santos F.R."/>
            <person name="Vidigal T.H.D.A."/>
            <person name="Brescovit A.D."/>
            <person name="Santos A.J."/>
        </authorList>
    </citation>
    <scope>NUCLEOTIDE SEQUENCE [LARGE SCALE GENOMIC DNA]</scope>
</reference>
<evidence type="ECO:0000256" key="5">
    <source>
        <dbReference type="SAM" id="Phobius"/>
    </source>
</evidence>
<keyword evidence="2 5" id="KW-0812">Transmembrane</keyword>
<dbReference type="InterPro" id="IPR005829">
    <property type="entry name" value="Sugar_transporter_CS"/>
</dbReference>
<feature type="transmembrane region" description="Helical" evidence="5">
    <location>
        <begin position="106"/>
        <end position="132"/>
    </location>
</feature>
<feature type="transmembrane region" description="Helical" evidence="5">
    <location>
        <begin position="297"/>
        <end position="315"/>
    </location>
</feature>
<dbReference type="GO" id="GO:0016020">
    <property type="term" value="C:membrane"/>
    <property type="evidence" value="ECO:0007669"/>
    <property type="project" value="UniProtKB-SubCell"/>
</dbReference>
<evidence type="ECO:0000313" key="7">
    <source>
        <dbReference type="EMBL" id="CEH14754.1"/>
    </source>
</evidence>
<keyword evidence="4 5" id="KW-0472">Membrane</keyword>
<accession>A0A0N7L9U4</accession>
<dbReference type="PROSITE" id="PS00216">
    <property type="entry name" value="SUGAR_TRANSPORT_1"/>
    <property type="match status" value="1"/>
</dbReference>
<evidence type="ECO:0000256" key="2">
    <source>
        <dbReference type="ARBA" id="ARBA00022692"/>
    </source>
</evidence>
<organism evidence="7 8">
    <name type="scientific">Ceraceosorus bombacis</name>
    <dbReference type="NCBI Taxonomy" id="401625"/>
    <lineage>
        <taxon>Eukaryota</taxon>
        <taxon>Fungi</taxon>
        <taxon>Dikarya</taxon>
        <taxon>Basidiomycota</taxon>
        <taxon>Ustilaginomycotina</taxon>
        <taxon>Exobasidiomycetes</taxon>
        <taxon>Ceraceosorales</taxon>
        <taxon>Ceraceosoraceae</taxon>
        <taxon>Ceraceosorus</taxon>
    </lineage>
</organism>
<feature type="transmembrane region" description="Helical" evidence="5">
    <location>
        <begin position="371"/>
        <end position="388"/>
    </location>
</feature>
<dbReference type="Proteomes" id="UP000054845">
    <property type="component" value="Unassembled WGS sequence"/>
</dbReference>
<dbReference type="GO" id="GO:0022857">
    <property type="term" value="F:transmembrane transporter activity"/>
    <property type="evidence" value="ECO:0007669"/>
    <property type="project" value="InterPro"/>
</dbReference>
<feature type="transmembrane region" description="Helical" evidence="5">
    <location>
        <begin position="434"/>
        <end position="457"/>
    </location>
</feature>
<feature type="transmembrane region" description="Helical" evidence="5">
    <location>
        <begin position="469"/>
        <end position="488"/>
    </location>
</feature>
<feature type="transmembrane region" description="Helical" evidence="5">
    <location>
        <begin position="400"/>
        <end position="422"/>
    </location>
</feature>
<feature type="transmembrane region" description="Helical" evidence="5">
    <location>
        <begin position="197"/>
        <end position="216"/>
    </location>
</feature>
<dbReference type="PANTHER" id="PTHR24064">
    <property type="entry name" value="SOLUTE CARRIER FAMILY 22 MEMBER"/>
    <property type="match status" value="1"/>
</dbReference>
<dbReference type="OrthoDB" id="433512at2759"/>
<dbReference type="Pfam" id="PF00083">
    <property type="entry name" value="Sugar_tr"/>
    <property type="match status" value="1"/>
</dbReference>
<feature type="transmembrane region" description="Helical" evidence="5">
    <location>
        <begin position="321"/>
        <end position="338"/>
    </location>
</feature>
<name>A0A0N7L9U4_9BASI</name>